<dbReference type="EMBL" id="MJFZ01000023">
    <property type="protein sequence ID" value="RAW41924.1"/>
    <property type="molecule type" value="Genomic_DNA"/>
</dbReference>
<dbReference type="GO" id="GO:0043240">
    <property type="term" value="C:Fanconi anaemia nuclear complex"/>
    <property type="evidence" value="ECO:0007669"/>
    <property type="project" value="InterPro"/>
</dbReference>
<dbReference type="OrthoDB" id="124272at2759"/>
<dbReference type="AlphaFoldDB" id="A0A329SZF4"/>
<dbReference type="InterPro" id="IPR029251">
    <property type="entry name" value="Faap100"/>
</dbReference>
<evidence type="ECO:0000313" key="2">
    <source>
        <dbReference type="EMBL" id="RAW41924.1"/>
    </source>
</evidence>
<organism evidence="2 3">
    <name type="scientific">Phytophthora cactorum</name>
    <dbReference type="NCBI Taxonomy" id="29920"/>
    <lineage>
        <taxon>Eukaryota</taxon>
        <taxon>Sar</taxon>
        <taxon>Stramenopiles</taxon>
        <taxon>Oomycota</taxon>
        <taxon>Peronosporomycetes</taxon>
        <taxon>Peronosporales</taxon>
        <taxon>Peronosporaceae</taxon>
        <taxon>Phytophthora</taxon>
    </lineage>
</organism>
<name>A0A329SZF4_9STRA</name>
<dbReference type="PANTHER" id="PTHR14890:SF1">
    <property type="entry name" value="FANCONI ANEMIA CORE COMPLEX-ASSOCIATED PROTEIN 100"/>
    <property type="match status" value="1"/>
</dbReference>
<feature type="compositionally biased region" description="Basic and acidic residues" evidence="1">
    <location>
        <begin position="438"/>
        <end position="449"/>
    </location>
</feature>
<dbReference type="PANTHER" id="PTHR14890">
    <property type="entry name" value="FANCONI ANEMIA CORE COMPLEX-ASSOCIATED PROTEIN 100"/>
    <property type="match status" value="1"/>
</dbReference>
<gene>
    <name evidence="2" type="ORF">PC110_g1867</name>
</gene>
<sequence length="927" mass="101302">MVASPTTQLARVIDSSPILLTLSTDSATANKASPFSCIVVKIRPTLLHFLVGTRLWCVIWSKVSITDVAEYGNHHSEGGEARPKLLVSAADGNVWVVTLPGQLHAGVGVVTHELLLERSSSESDGGTVQWFCQLPGVRSVDHTPAGSGLASLTLMRSLVTPSTLIVSTHGRPESTLQRHQSLELDELEGEQSSCTLCLNGQVASHYGLLKCLFPDVANDSGVAAILQGDVDGCVRFSLVHYPSKKGDNTKASVVRSRTLLRLGEPVQMIVPFSSIVPTPPSSERNDAADVFDALLVLGARGRIGVVELKNSCSVGALPVSMKTLELGRAVQSLVFVSSLAAFVFCSSGSAFVCRGIDILAKAQFADSEATTTLSDGSNISTEKLPLQPGIMRLATHGSEGGLSILFASGQFTTIDKAALHTMVTSVLPLPGQQRRRKEQSPTRESASESRVRNLLHRIAQISSESTALRTKSKQMDLQLKTLHSALEMLRLVDAAGVESVVKCDLRASMVMTGTFSDQQTIKLDCSFRFVNPEAIVSLNDWWLCLYVRTHQRAVTTYSFPLTDIAAHGELSVILDPDTLAQQDQGALLVSCSMVFCPSRNGYPENKRPEADHIDAEVINQEDPLSFAIPLLQDRRFLFAQLSQPIEEETPASQVAIHAAFRQNHEPFMPVGRATKEGITSSSTLWSGVQWWAALADHADKNPSFAALWSKIAPSDAAPLALTPPSRFVITIPSFFATEDEDEEDEDEDEDFEKVRVERIVSFLRQLLDIPIDEVPRLRRSCRTQHGKLWTVLRAFSGSLILLRFTPSEDQQRSVDLTIQCSDVADLSAMRALVLESINNWSDGGPTGVNDEDRYNELALDVSEMLEPIVALENLLEDLTLKVKSIEDPNSACCTDEVLHALSQLAHLETQTLTLYWKTRLHLNRTIM</sequence>
<dbReference type="GO" id="GO:0005654">
    <property type="term" value="C:nucleoplasm"/>
    <property type="evidence" value="ECO:0007669"/>
    <property type="project" value="TreeGrafter"/>
</dbReference>
<dbReference type="VEuPathDB" id="FungiDB:PC110_g1867"/>
<keyword evidence="3" id="KW-1185">Reference proteome</keyword>
<dbReference type="Proteomes" id="UP000251314">
    <property type="component" value="Unassembled WGS sequence"/>
</dbReference>
<reference evidence="2 3" key="1">
    <citation type="submission" date="2018-01" db="EMBL/GenBank/DDBJ databases">
        <title>Draft genome of the strawberry crown rot pathogen Phytophthora cactorum.</title>
        <authorList>
            <person name="Armitage A.D."/>
            <person name="Lysoe E."/>
            <person name="Nellist C.F."/>
            <person name="Harrison R.J."/>
            <person name="Brurberg M.B."/>
        </authorList>
    </citation>
    <scope>NUCLEOTIDE SEQUENCE [LARGE SCALE GENOMIC DNA]</scope>
    <source>
        <strain evidence="2 3">10300</strain>
    </source>
</reference>
<dbReference type="GO" id="GO:0036297">
    <property type="term" value="P:interstrand cross-link repair"/>
    <property type="evidence" value="ECO:0007669"/>
    <property type="project" value="InterPro"/>
</dbReference>
<evidence type="ECO:0000313" key="3">
    <source>
        <dbReference type="Proteomes" id="UP000251314"/>
    </source>
</evidence>
<comment type="caution">
    <text evidence="2">The sequence shown here is derived from an EMBL/GenBank/DDBJ whole genome shotgun (WGS) entry which is preliminary data.</text>
</comment>
<proteinExistence type="predicted"/>
<evidence type="ECO:0000256" key="1">
    <source>
        <dbReference type="SAM" id="MobiDB-lite"/>
    </source>
</evidence>
<protein>
    <submittedName>
        <fullName evidence="2">Uncharacterized protein</fullName>
    </submittedName>
</protein>
<feature type="region of interest" description="Disordered" evidence="1">
    <location>
        <begin position="429"/>
        <end position="449"/>
    </location>
</feature>
<accession>A0A329SZF4</accession>